<organism evidence="1 2">
    <name type="scientific">Trypanosoma vivax (strain Y486)</name>
    <dbReference type="NCBI Taxonomy" id="1055687"/>
    <lineage>
        <taxon>Eukaryota</taxon>
        <taxon>Discoba</taxon>
        <taxon>Euglenozoa</taxon>
        <taxon>Kinetoplastea</taxon>
        <taxon>Metakinetoplastina</taxon>
        <taxon>Trypanosomatida</taxon>
        <taxon>Trypanosomatidae</taxon>
        <taxon>Trypanosoma</taxon>
        <taxon>Duttonella</taxon>
    </lineage>
</organism>
<dbReference type="VEuPathDB" id="TriTrypDB:TvY486_0026600"/>
<proteinExistence type="predicted"/>
<dbReference type="Proteomes" id="UP000009027">
    <property type="component" value="Unassembled WGS sequence"/>
</dbReference>
<accession>F9WQT6</accession>
<gene>
    <name evidence="1" type="ORF">TvY486_0026600</name>
</gene>
<keyword evidence="2" id="KW-1185">Reference proteome</keyword>
<evidence type="ECO:0000313" key="1">
    <source>
        <dbReference type="EMBL" id="CCD19918.1"/>
    </source>
</evidence>
<protein>
    <submittedName>
        <fullName evidence="1">Uncharacterized protein</fullName>
    </submittedName>
</protein>
<evidence type="ECO:0000313" key="2">
    <source>
        <dbReference type="Proteomes" id="UP000009027"/>
    </source>
</evidence>
<dbReference type="EMBL" id="CAEX01004435">
    <property type="protein sequence ID" value="CCD19918.1"/>
    <property type="molecule type" value="Genomic_DNA"/>
</dbReference>
<sequence>MPAAMCFAAASPPFACAPVRVPRAPLVLVPMLRVRVRLACSPFAVQSAGWVFVSCEYVLDRRLSSRRQRQASAWSAPGHVGPPVAQGRLLDARRCDDGMCVPACAPSSARGDGERGGVPPCIRASVRAPFRACNLLRDRDRQVGQSVASACRQSFVACPDASQDTVVSIPAGAFRDSSACATFPVVAGHGTGTASVTLHSRRSSSRCGLLPALLGAASAADEVIVPLAVWQPESGGLHVRSSRTAHRDGADWGSARERLSSIRGTSYTGSSLQRCERRTTLAAGRLATNMRQFTRGRRVGDALAPGR</sequence>
<reference evidence="1 2" key="1">
    <citation type="journal article" date="2012" name="Proc. Natl. Acad. Sci. U.S.A.">
        <title>Antigenic diversity is generated by distinct evolutionary mechanisms in African trypanosome species.</title>
        <authorList>
            <person name="Jackson A.P."/>
            <person name="Berry A."/>
            <person name="Aslett M."/>
            <person name="Allison H.C."/>
            <person name="Burton P."/>
            <person name="Vavrova-Anderson J."/>
            <person name="Brown R."/>
            <person name="Browne H."/>
            <person name="Corton N."/>
            <person name="Hauser H."/>
            <person name="Gamble J."/>
            <person name="Gilderthorp R."/>
            <person name="Marcello L."/>
            <person name="McQuillan J."/>
            <person name="Otto T.D."/>
            <person name="Quail M.A."/>
            <person name="Sanders M.J."/>
            <person name="van Tonder A."/>
            <person name="Ginger M.L."/>
            <person name="Field M.C."/>
            <person name="Barry J.D."/>
            <person name="Hertz-Fowler C."/>
            <person name="Berriman M."/>
        </authorList>
    </citation>
    <scope>NUCLEOTIDE SEQUENCE</scope>
    <source>
        <strain evidence="1 2">Y486</strain>
    </source>
</reference>
<dbReference type="AlphaFoldDB" id="F9WQT6"/>
<name>F9WQT6_TRYVY</name>